<name>A0A227PB15_9FLAO</name>
<evidence type="ECO:0000313" key="2">
    <source>
        <dbReference type="Proteomes" id="UP000214684"/>
    </source>
</evidence>
<organism evidence="1 2">
    <name type="scientific">Flavobacterium araucananum</name>
    <dbReference type="NCBI Taxonomy" id="946678"/>
    <lineage>
        <taxon>Bacteria</taxon>
        <taxon>Pseudomonadati</taxon>
        <taxon>Bacteroidota</taxon>
        <taxon>Flavobacteriia</taxon>
        <taxon>Flavobacteriales</taxon>
        <taxon>Flavobacteriaceae</taxon>
        <taxon>Flavobacterium</taxon>
    </lineage>
</organism>
<dbReference type="Proteomes" id="UP000214684">
    <property type="component" value="Unassembled WGS sequence"/>
</dbReference>
<dbReference type="AlphaFoldDB" id="A0A227PB15"/>
<gene>
    <name evidence="1" type="ORF">B0A64_09110</name>
</gene>
<reference evidence="1 2" key="1">
    <citation type="submission" date="2016-11" db="EMBL/GenBank/DDBJ databases">
        <title>Whole genomes of Flavobacteriaceae.</title>
        <authorList>
            <person name="Stine C."/>
            <person name="Li C."/>
            <person name="Tadesse D."/>
        </authorList>
    </citation>
    <scope>NUCLEOTIDE SEQUENCE [LARGE SCALE GENOMIC DNA]</scope>
    <source>
        <strain evidence="1 2">DSM 24704</strain>
    </source>
</reference>
<keyword evidence="2" id="KW-1185">Reference proteome</keyword>
<comment type="caution">
    <text evidence="1">The sequence shown here is derived from an EMBL/GenBank/DDBJ whole genome shotgun (WGS) entry which is preliminary data.</text>
</comment>
<evidence type="ECO:0000313" key="1">
    <source>
        <dbReference type="EMBL" id="OXG06972.1"/>
    </source>
</evidence>
<dbReference type="EMBL" id="MUGS01000014">
    <property type="protein sequence ID" value="OXG06972.1"/>
    <property type="molecule type" value="Genomic_DNA"/>
</dbReference>
<protein>
    <submittedName>
        <fullName evidence="1">Uncharacterized protein</fullName>
    </submittedName>
</protein>
<proteinExistence type="predicted"/>
<accession>A0A227PB15</accession>
<sequence>MIKSKGEAIGILWINSSQEEKQYALGEFLKLSPESTKYCKGHGLKIFSDSYCRTAKKIWYLFLYSLKNLNN</sequence>